<comment type="pathway">
    <text evidence="10">Lipid metabolism; phospholipid metabolism.</text>
</comment>
<dbReference type="InterPro" id="IPR012281">
    <property type="entry name" value="Phospholipid_synth_PlsX-like"/>
</dbReference>
<dbReference type="PIRSF" id="PIRSF002465">
    <property type="entry name" value="Phsphlp_syn_PlsX"/>
    <property type="match status" value="1"/>
</dbReference>
<name>A0A1B8P4I6_HALEL</name>
<evidence type="ECO:0000256" key="1">
    <source>
        <dbReference type="ARBA" id="ARBA00001232"/>
    </source>
</evidence>
<protein>
    <recommendedName>
        <fullName evidence="8 10">Phosphate acyltransferase</fullName>
        <ecNumber evidence="8 10">2.3.1.274</ecNumber>
    </recommendedName>
    <alternativeName>
        <fullName evidence="10">Acyl-ACP phosphotransacylase</fullName>
    </alternativeName>
    <alternativeName>
        <fullName evidence="10">Acyl-[acyl-carrier-protein]--phosphate acyltransferase</fullName>
    </alternativeName>
    <alternativeName>
        <fullName evidence="10">Phosphate-acyl-ACP acyltransferase</fullName>
    </alternativeName>
</protein>
<evidence type="ECO:0000313" key="11">
    <source>
        <dbReference type="EMBL" id="OBX37185.1"/>
    </source>
</evidence>
<dbReference type="GeneID" id="91009254"/>
<dbReference type="HAMAP" id="MF_00019">
    <property type="entry name" value="PlsX"/>
    <property type="match status" value="1"/>
</dbReference>
<evidence type="ECO:0000256" key="10">
    <source>
        <dbReference type="HAMAP-Rule" id="MF_00019"/>
    </source>
</evidence>
<evidence type="ECO:0000256" key="7">
    <source>
        <dbReference type="ARBA" id="ARBA00023264"/>
    </source>
</evidence>
<dbReference type="PATRIC" id="fig|2746.7.peg.1585"/>
<dbReference type="InterPro" id="IPR003664">
    <property type="entry name" value="FA_synthesis"/>
</dbReference>
<keyword evidence="6 10" id="KW-0594">Phospholipid biosynthesis</keyword>
<keyword evidence="5 10" id="KW-0443">Lipid metabolism</keyword>
<reference evidence="11 12" key="1">
    <citation type="submission" date="2016-06" db="EMBL/GenBank/DDBJ databases">
        <title>Genome sequence of halotolerant plant growth promoting strain of Halomonas elongata HEK1 isolated from salterns of Rann of Kutch, Gujarat, India.</title>
        <authorList>
            <person name="Gaba S."/>
            <person name="Singh R.N."/>
            <person name="Abrol S."/>
            <person name="Kaushik R."/>
            <person name="Saxena A.K."/>
        </authorList>
    </citation>
    <scope>NUCLEOTIDE SEQUENCE [LARGE SCALE GENOMIC DNA]</scope>
    <source>
        <strain evidence="11 12">HEK1</strain>
    </source>
</reference>
<comment type="similarity">
    <text evidence="10">Belongs to the PlsX family.</text>
</comment>
<dbReference type="RefSeq" id="WP_013331752.1">
    <property type="nucleotide sequence ID" value="NZ_CP087224.1"/>
</dbReference>
<keyword evidence="2 10" id="KW-0963">Cytoplasm</keyword>
<sequence length="374" mass="38904">MRIAVDAMGGDLGPRAAVAGAASAVMADPGLDIRLFGPARRLDDEISRLPRSFAAASSRLCVVDAPDVVSQDQRPAEVLRGNADTSMSGMLACLAKGEADAGVSAGNTGALMALARRALGMVAGLSRPAISTAIPTRREGRCYLLDLGANVDVEAERLRDFALMGDVMARRIDDLAHPRIGLLNVGVEGTKGTASVQRADELLRGETGLRYLGFVEGDAIFSGEVDVVVCDGFVGNAVLKASEGLARMLVRRVQATFEAHWSSRLVGWLARPALARLRGELDPVRYNGASLLGLDGIVIKSHGGADAAGFHYAVARAAREVAHDLPGCLAAELGQRRSAGASAVDDGRDASGSRALAAAVTDVADGEASQQKQR</sequence>
<dbReference type="PANTHER" id="PTHR30100:SF1">
    <property type="entry name" value="PHOSPHATE ACYLTRANSFERASE"/>
    <property type="match status" value="1"/>
</dbReference>
<dbReference type="Pfam" id="PF02504">
    <property type="entry name" value="FA_synthesis"/>
    <property type="match status" value="1"/>
</dbReference>
<evidence type="ECO:0000256" key="9">
    <source>
        <dbReference type="ARBA" id="ARBA00046608"/>
    </source>
</evidence>
<dbReference type="OMA" id="HGKSNAR"/>
<keyword evidence="11" id="KW-0012">Acyltransferase</keyword>
<evidence type="ECO:0000256" key="8">
    <source>
        <dbReference type="ARBA" id="ARBA00024069"/>
    </source>
</evidence>
<proteinExistence type="inferred from homology"/>
<accession>A0A1B8P4I6</accession>
<dbReference type="SUPFAM" id="SSF53659">
    <property type="entry name" value="Isocitrate/Isopropylmalate dehydrogenase-like"/>
    <property type="match status" value="1"/>
</dbReference>
<dbReference type="Gene3D" id="3.40.718.10">
    <property type="entry name" value="Isopropylmalate Dehydrogenase"/>
    <property type="match status" value="1"/>
</dbReference>
<dbReference type="EC" id="2.3.1.274" evidence="8 10"/>
<evidence type="ECO:0000256" key="3">
    <source>
        <dbReference type="ARBA" id="ARBA00022516"/>
    </source>
</evidence>
<organism evidence="11 12">
    <name type="scientific">Halomonas elongata</name>
    <dbReference type="NCBI Taxonomy" id="2746"/>
    <lineage>
        <taxon>Bacteria</taxon>
        <taxon>Pseudomonadati</taxon>
        <taxon>Pseudomonadota</taxon>
        <taxon>Gammaproteobacteria</taxon>
        <taxon>Oceanospirillales</taxon>
        <taxon>Halomonadaceae</taxon>
        <taxon>Halomonas</taxon>
    </lineage>
</organism>
<keyword evidence="3 10" id="KW-0444">Lipid biosynthesis</keyword>
<dbReference type="GO" id="GO:0008654">
    <property type="term" value="P:phospholipid biosynthetic process"/>
    <property type="evidence" value="ECO:0007669"/>
    <property type="project" value="UniProtKB-KW"/>
</dbReference>
<dbReference type="AlphaFoldDB" id="A0A1B8P4I6"/>
<evidence type="ECO:0000256" key="5">
    <source>
        <dbReference type="ARBA" id="ARBA00023098"/>
    </source>
</evidence>
<dbReference type="Proteomes" id="UP000092504">
    <property type="component" value="Unassembled WGS sequence"/>
</dbReference>
<dbReference type="EMBL" id="MAJD01000001">
    <property type="protein sequence ID" value="OBX37185.1"/>
    <property type="molecule type" value="Genomic_DNA"/>
</dbReference>
<evidence type="ECO:0000256" key="4">
    <source>
        <dbReference type="ARBA" id="ARBA00022679"/>
    </source>
</evidence>
<comment type="caution">
    <text evidence="11">The sequence shown here is derived from an EMBL/GenBank/DDBJ whole genome shotgun (WGS) entry which is preliminary data.</text>
</comment>
<dbReference type="NCBIfam" id="TIGR00182">
    <property type="entry name" value="plsX"/>
    <property type="match status" value="1"/>
</dbReference>
<evidence type="ECO:0000256" key="2">
    <source>
        <dbReference type="ARBA" id="ARBA00022490"/>
    </source>
</evidence>
<evidence type="ECO:0000256" key="6">
    <source>
        <dbReference type="ARBA" id="ARBA00023209"/>
    </source>
</evidence>
<dbReference type="GO" id="GO:0006633">
    <property type="term" value="P:fatty acid biosynthetic process"/>
    <property type="evidence" value="ECO:0007669"/>
    <property type="project" value="UniProtKB-UniRule"/>
</dbReference>
<comment type="subunit">
    <text evidence="9 10">Homodimer. Probably interacts with PlsY.</text>
</comment>
<dbReference type="GO" id="GO:0043811">
    <property type="term" value="F:phosphate:acyl-[acyl carrier protein] acyltransferase activity"/>
    <property type="evidence" value="ECO:0007669"/>
    <property type="project" value="UniProtKB-UniRule"/>
</dbReference>
<dbReference type="GO" id="GO:0005737">
    <property type="term" value="C:cytoplasm"/>
    <property type="evidence" value="ECO:0007669"/>
    <property type="project" value="UniProtKB-SubCell"/>
</dbReference>
<comment type="catalytic activity">
    <reaction evidence="1 10">
        <text>a fatty acyl-[ACP] + phosphate = an acyl phosphate + holo-[ACP]</text>
        <dbReference type="Rhea" id="RHEA:42292"/>
        <dbReference type="Rhea" id="RHEA-COMP:9685"/>
        <dbReference type="Rhea" id="RHEA-COMP:14125"/>
        <dbReference type="ChEBI" id="CHEBI:43474"/>
        <dbReference type="ChEBI" id="CHEBI:59918"/>
        <dbReference type="ChEBI" id="CHEBI:64479"/>
        <dbReference type="ChEBI" id="CHEBI:138651"/>
        <dbReference type="EC" id="2.3.1.274"/>
    </reaction>
</comment>
<comment type="subcellular location">
    <subcellularLocation>
        <location evidence="10">Cytoplasm</location>
    </subcellularLocation>
    <text evidence="10">Associated with the membrane possibly through PlsY.</text>
</comment>
<keyword evidence="4 10" id="KW-0808">Transferase</keyword>
<dbReference type="PANTHER" id="PTHR30100">
    <property type="entry name" value="FATTY ACID/PHOSPHOLIPID SYNTHESIS PROTEIN PLSX"/>
    <property type="match status" value="1"/>
</dbReference>
<dbReference type="UniPathway" id="UPA00085"/>
<keyword evidence="7 10" id="KW-1208">Phospholipid metabolism</keyword>
<evidence type="ECO:0000313" key="12">
    <source>
        <dbReference type="Proteomes" id="UP000092504"/>
    </source>
</evidence>
<comment type="function">
    <text evidence="10">Catalyzes the reversible formation of acyl-phosphate (acyl-PO(4)) from acyl-[acyl-carrier-protein] (acyl-ACP). This enzyme utilizes acyl-ACP as fatty acyl donor, but not acyl-CoA.</text>
</comment>
<gene>
    <name evidence="10 11" type="primary">plsX</name>
    <name evidence="11" type="ORF">A8U91_01541</name>
</gene>